<reference evidence="1" key="1">
    <citation type="submission" date="2014-09" db="EMBL/GenBank/DDBJ databases">
        <authorList>
            <person name="Magalhaes I.L.F."/>
            <person name="Oliveira U."/>
            <person name="Santos F.R."/>
            <person name="Vidigal T.H.D.A."/>
            <person name="Brescovit A.D."/>
            <person name="Santos A.J."/>
        </authorList>
    </citation>
    <scope>NUCLEOTIDE SEQUENCE</scope>
    <source>
        <tissue evidence="1">Shoot tissue taken approximately 20 cm above the soil surface</tissue>
    </source>
</reference>
<reference evidence="1" key="2">
    <citation type="journal article" date="2015" name="Data Brief">
        <title>Shoot transcriptome of the giant reed, Arundo donax.</title>
        <authorList>
            <person name="Barrero R.A."/>
            <person name="Guerrero F.D."/>
            <person name="Moolhuijzen P."/>
            <person name="Goolsby J.A."/>
            <person name="Tidwell J."/>
            <person name="Bellgard S.E."/>
            <person name="Bellgard M.I."/>
        </authorList>
    </citation>
    <scope>NUCLEOTIDE SEQUENCE</scope>
    <source>
        <tissue evidence="1">Shoot tissue taken approximately 20 cm above the soil surface</tissue>
    </source>
</reference>
<accession>A0A0A8Y0Y3</accession>
<proteinExistence type="predicted"/>
<dbReference type="EMBL" id="GBRH01277881">
    <property type="protein sequence ID" value="JAD20014.1"/>
    <property type="molecule type" value="Transcribed_RNA"/>
</dbReference>
<name>A0A0A8Y0Y3_ARUDO</name>
<protein>
    <submittedName>
        <fullName evidence="1">Uncharacterized protein</fullName>
    </submittedName>
</protein>
<evidence type="ECO:0000313" key="1">
    <source>
        <dbReference type="EMBL" id="JAD20014.1"/>
    </source>
</evidence>
<organism evidence="1">
    <name type="scientific">Arundo donax</name>
    <name type="common">Giant reed</name>
    <name type="synonym">Donax arundinaceus</name>
    <dbReference type="NCBI Taxonomy" id="35708"/>
    <lineage>
        <taxon>Eukaryota</taxon>
        <taxon>Viridiplantae</taxon>
        <taxon>Streptophyta</taxon>
        <taxon>Embryophyta</taxon>
        <taxon>Tracheophyta</taxon>
        <taxon>Spermatophyta</taxon>
        <taxon>Magnoliopsida</taxon>
        <taxon>Liliopsida</taxon>
        <taxon>Poales</taxon>
        <taxon>Poaceae</taxon>
        <taxon>PACMAD clade</taxon>
        <taxon>Arundinoideae</taxon>
        <taxon>Arundineae</taxon>
        <taxon>Arundo</taxon>
    </lineage>
</organism>
<sequence length="40" mass="4549">MFLLRFSLVQRLEVILHSLKKIPHVIGTESSSIGGDEVWL</sequence>
<dbReference type="AlphaFoldDB" id="A0A0A8Y0Y3"/>